<evidence type="ECO:0000256" key="3">
    <source>
        <dbReference type="ARBA" id="ARBA00022692"/>
    </source>
</evidence>
<keyword evidence="5 7" id="KW-0472">Membrane</keyword>
<feature type="transmembrane region" description="Helical" evidence="7">
    <location>
        <begin position="98"/>
        <end position="116"/>
    </location>
</feature>
<dbReference type="GO" id="GO:0005886">
    <property type="term" value="C:plasma membrane"/>
    <property type="evidence" value="ECO:0007669"/>
    <property type="project" value="TreeGrafter"/>
</dbReference>
<feature type="transmembrane region" description="Helical" evidence="7">
    <location>
        <begin position="136"/>
        <end position="162"/>
    </location>
</feature>
<dbReference type="Pfam" id="PF00474">
    <property type="entry name" value="SSF"/>
    <property type="match status" value="1"/>
</dbReference>
<dbReference type="PANTHER" id="PTHR11819">
    <property type="entry name" value="SOLUTE CARRIER FAMILY 5"/>
    <property type="match status" value="1"/>
</dbReference>
<gene>
    <name evidence="8" type="ORF">ONB1V03_LOCUS16886</name>
</gene>
<dbReference type="AlphaFoldDB" id="A0A7R9MHI0"/>
<dbReference type="InterPro" id="IPR001734">
    <property type="entry name" value="Na/solute_symporter"/>
</dbReference>
<keyword evidence="4 7" id="KW-1133">Transmembrane helix</keyword>
<comment type="subcellular location">
    <subcellularLocation>
        <location evidence="1">Membrane</location>
        <topology evidence="1">Multi-pass membrane protein</topology>
    </subcellularLocation>
</comment>
<protein>
    <submittedName>
        <fullName evidence="8">Uncharacterized protein</fullName>
    </submittedName>
</protein>
<evidence type="ECO:0000256" key="6">
    <source>
        <dbReference type="RuleBase" id="RU362091"/>
    </source>
</evidence>
<evidence type="ECO:0000313" key="8">
    <source>
        <dbReference type="EMBL" id="CAD7660316.1"/>
    </source>
</evidence>
<feature type="transmembrane region" description="Helical" evidence="7">
    <location>
        <begin position="309"/>
        <end position="330"/>
    </location>
</feature>
<proteinExistence type="inferred from homology"/>
<evidence type="ECO:0000256" key="4">
    <source>
        <dbReference type="ARBA" id="ARBA00022989"/>
    </source>
</evidence>
<evidence type="ECO:0000256" key="1">
    <source>
        <dbReference type="ARBA" id="ARBA00004141"/>
    </source>
</evidence>
<name>A0A7R9MHI0_9ACAR</name>
<comment type="similarity">
    <text evidence="2 6">Belongs to the sodium:solute symporter (SSF) (TC 2.A.21) family.</text>
</comment>
<dbReference type="Gene3D" id="1.20.1730.10">
    <property type="entry name" value="Sodium/glucose cotransporter"/>
    <property type="match status" value="1"/>
</dbReference>
<feature type="transmembrane region" description="Helical" evidence="7">
    <location>
        <begin position="377"/>
        <end position="401"/>
    </location>
</feature>
<dbReference type="OrthoDB" id="6132759at2759"/>
<feature type="transmembrane region" description="Helical" evidence="7">
    <location>
        <begin position="60"/>
        <end position="78"/>
    </location>
</feature>
<accession>A0A7R9MHI0</accession>
<evidence type="ECO:0000256" key="7">
    <source>
        <dbReference type="SAM" id="Phobius"/>
    </source>
</evidence>
<dbReference type="NCBIfam" id="TIGR00813">
    <property type="entry name" value="sss"/>
    <property type="match status" value="1"/>
</dbReference>
<dbReference type="InterPro" id="IPR038377">
    <property type="entry name" value="Na/Glc_symporter_sf"/>
</dbReference>
<feature type="transmembrane region" description="Helical" evidence="7">
    <location>
        <begin position="22"/>
        <end position="39"/>
    </location>
</feature>
<reference evidence="8" key="1">
    <citation type="submission" date="2020-11" db="EMBL/GenBank/DDBJ databases">
        <authorList>
            <person name="Tran Van P."/>
        </authorList>
    </citation>
    <scope>NUCLEOTIDE SEQUENCE</scope>
</reference>
<evidence type="ECO:0000256" key="2">
    <source>
        <dbReference type="ARBA" id="ARBA00006434"/>
    </source>
</evidence>
<feature type="transmembrane region" description="Helical" evidence="7">
    <location>
        <begin position="270"/>
        <end position="288"/>
    </location>
</feature>
<dbReference type="PANTHER" id="PTHR11819:SF195">
    <property type="entry name" value="SODIUM_GLUCOSE COTRANSPORTER 4"/>
    <property type="match status" value="1"/>
</dbReference>
<dbReference type="EMBL" id="OC934715">
    <property type="protein sequence ID" value="CAD7660316.1"/>
    <property type="molecule type" value="Genomic_DNA"/>
</dbReference>
<sequence>MSTTTERPLGIDGPSHIDWPDYLVIGLYFVGILIVGFWSSRRSKGDSVSGYFLANRSMHWIPVGASLFASNVGSGQFVGLAGSGASSGLSIAAFELNAMFVLLVLGYFYLPVYIAAGVNTMPEYLRKRFGGQRIRIYLSVLALLLYIFTKISADLYAGALFIKQALGLNMYLSVVILLGISAVFTMAGGLTTVIWTDFVQTIIMIIGALVLVILSLKEVGGYDKLMDNFRELGRPNNTEYYSINIATNKSCSEISQYYKNLLRPWDDADLPWTGMVFGITISAVWYWCSDQVIVQRALSAKSFSHAKAGCTLCSFIKLSPLYLLVLPGMASRALWPDEVGCSNPEKCKEICGSESGCSNIAYPLLVLRIMPSGVTGLMLSVMMAALMSSLTSIFNSASTIFTIDIYNRFRRNASEIEQV</sequence>
<feature type="non-terminal residue" evidence="8">
    <location>
        <position position="1"/>
    </location>
</feature>
<dbReference type="EMBL" id="CAJPVJ010019890">
    <property type="protein sequence ID" value="CAG2177454.1"/>
    <property type="molecule type" value="Genomic_DNA"/>
</dbReference>
<keyword evidence="3 7" id="KW-0812">Transmembrane</keyword>
<organism evidence="8">
    <name type="scientific">Oppiella nova</name>
    <dbReference type="NCBI Taxonomy" id="334625"/>
    <lineage>
        <taxon>Eukaryota</taxon>
        <taxon>Metazoa</taxon>
        <taxon>Ecdysozoa</taxon>
        <taxon>Arthropoda</taxon>
        <taxon>Chelicerata</taxon>
        <taxon>Arachnida</taxon>
        <taxon>Acari</taxon>
        <taxon>Acariformes</taxon>
        <taxon>Sarcoptiformes</taxon>
        <taxon>Oribatida</taxon>
        <taxon>Brachypylina</taxon>
        <taxon>Oppioidea</taxon>
        <taxon>Oppiidae</taxon>
        <taxon>Oppiella</taxon>
    </lineage>
</organism>
<keyword evidence="9" id="KW-1185">Reference proteome</keyword>
<dbReference type="PROSITE" id="PS50283">
    <property type="entry name" value="NA_SOLUT_SYMP_3"/>
    <property type="match status" value="1"/>
</dbReference>
<feature type="transmembrane region" description="Helical" evidence="7">
    <location>
        <begin position="168"/>
        <end position="191"/>
    </location>
</feature>
<evidence type="ECO:0000313" key="9">
    <source>
        <dbReference type="Proteomes" id="UP000728032"/>
    </source>
</evidence>
<evidence type="ECO:0000256" key="5">
    <source>
        <dbReference type="ARBA" id="ARBA00023136"/>
    </source>
</evidence>
<dbReference type="CDD" id="cd10329">
    <property type="entry name" value="SLC5sbd_SGLT1-like"/>
    <property type="match status" value="1"/>
</dbReference>
<dbReference type="GO" id="GO:0005412">
    <property type="term" value="F:D-glucose:sodium symporter activity"/>
    <property type="evidence" value="ECO:0007669"/>
    <property type="project" value="TreeGrafter"/>
</dbReference>
<feature type="transmembrane region" description="Helical" evidence="7">
    <location>
        <begin position="198"/>
        <end position="216"/>
    </location>
</feature>
<dbReference type="Proteomes" id="UP000728032">
    <property type="component" value="Unassembled WGS sequence"/>
</dbReference>